<dbReference type="InterPro" id="IPR013783">
    <property type="entry name" value="Ig-like_fold"/>
</dbReference>
<feature type="region of interest" description="Disordered" evidence="22">
    <location>
        <begin position="4575"/>
        <end position="4611"/>
    </location>
</feature>
<dbReference type="InParanoid" id="A0A6I8VIY6"/>
<dbReference type="InterPro" id="IPR007110">
    <property type="entry name" value="Ig-like_dom"/>
</dbReference>
<dbReference type="Gene3D" id="2.60.40.10">
    <property type="entry name" value="Immunoglobulins"/>
    <property type="match status" value="13"/>
</dbReference>
<dbReference type="SMART" id="SM00408">
    <property type="entry name" value="IGc2"/>
    <property type="match status" value="13"/>
</dbReference>
<feature type="disulfide bond" evidence="20">
    <location>
        <begin position="1633"/>
        <end position="1648"/>
    </location>
</feature>
<dbReference type="FunFam" id="2.60.40.10:FF:000032">
    <property type="entry name" value="palladin isoform X1"/>
    <property type="match status" value="2"/>
</dbReference>
<feature type="domain" description="Laminin G" evidence="25">
    <location>
        <begin position="4139"/>
        <end position="4316"/>
    </location>
</feature>
<dbReference type="GO" id="GO:0048056">
    <property type="term" value="P:R3/R4 cell differentiation"/>
    <property type="evidence" value="ECO:0007669"/>
    <property type="project" value="UniProtKB-ARBA"/>
</dbReference>
<dbReference type="GO" id="GO:0016318">
    <property type="term" value="P:ommatidial rotation"/>
    <property type="evidence" value="ECO:0007669"/>
    <property type="project" value="UniProtKB-ARBA"/>
</dbReference>
<feature type="domain" description="Ig-like" evidence="28">
    <location>
        <begin position="3395"/>
        <end position="3487"/>
    </location>
</feature>
<dbReference type="FunFam" id="2.60.40.10:FF:000812">
    <property type="entry name" value="Terribly reduced optic lobes, isoform AN"/>
    <property type="match status" value="1"/>
</dbReference>
<evidence type="ECO:0000256" key="10">
    <source>
        <dbReference type="ARBA" id="ARBA00022837"/>
    </source>
</evidence>
<keyword evidence="6 18" id="KW-0245">EGF-like domain</keyword>
<dbReference type="Pfam" id="PF07679">
    <property type="entry name" value="I-set"/>
    <property type="match status" value="3"/>
</dbReference>
<feature type="disulfide bond" evidence="20">
    <location>
        <begin position="794"/>
        <end position="809"/>
    </location>
</feature>
<dbReference type="GO" id="GO:0048589">
    <property type="term" value="P:developmental growth"/>
    <property type="evidence" value="ECO:0007669"/>
    <property type="project" value="UniProtKB-ARBA"/>
</dbReference>
<dbReference type="Pfam" id="PF02210">
    <property type="entry name" value="Laminin_G_2"/>
    <property type="match status" value="2"/>
</dbReference>
<dbReference type="PROSITE" id="PS50027">
    <property type="entry name" value="EGF_LAM_2"/>
    <property type="match status" value="1"/>
</dbReference>
<feature type="disulfide bond" evidence="20">
    <location>
        <begin position="1621"/>
        <end position="1639"/>
    </location>
</feature>
<feature type="disulfide bond" evidence="20">
    <location>
        <begin position="997"/>
        <end position="1015"/>
    </location>
</feature>
<dbReference type="Pfam" id="PF13895">
    <property type="entry name" value="Ig_2"/>
    <property type="match status" value="1"/>
</dbReference>
<dbReference type="FunFam" id="2.10.25.10:FF:000188">
    <property type="entry name" value="Laminin subunit gamma 2"/>
    <property type="match status" value="1"/>
</dbReference>
<feature type="disulfide bond" evidence="18">
    <location>
        <begin position="4356"/>
        <end position="4366"/>
    </location>
</feature>
<dbReference type="Pfam" id="PF00008">
    <property type="entry name" value="EGF"/>
    <property type="match status" value="2"/>
</dbReference>
<dbReference type="GO" id="GO:0007424">
    <property type="term" value="P:open tracheal system development"/>
    <property type="evidence" value="ECO:0007669"/>
    <property type="project" value="UniProtKB-ARBA"/>
</dbReference>
<feature type="disulfide bond" evidence="20">
    <location>
        <begin position="1360"/>
        <end position="1375"/>
    </location>
</feature>
<evidence type="ECO:0000259" key="24">
    <source>
        <dbReference type="PROSITE" id="PS50024"/>
    </source>
</evidence>
<feature type="disulfide bond" evidence="20">
    <location>
        <begin position="1697"/>
        <end position="1709"/>
    </location>
</feature>
<keyword evidence="14 18" id="KW-1015">Disulfide bond</keyword>
<dbReference type="InterPro" id="IPR000082">
    <property type="entry name" value="SEA_dom"/>
</dbReference>
<dbReference type="PANTHER" id="PTHR24270">
    <property type="entry name" value="LOW-DENSITY LIPOPROTEIN RECEPTOR-RELATED"/>
    <property type="match status" value="1"/>
</dbReference>
<feature type="disulfide bond" evidence="20">
    <location>
        <begin position="1673"/>
        <end position="1688"/>
    </location>
</feature>
<feature type="domain" description="Ig-like" evidence="28">
    <location>
        <begin position="3113"/>
        <end position="3201"/>
    </location>
</feature>
<dbReference type="Pfam" id="PF13927">
    <property type="entry name" value="Ig_3"/>
    <property type="match status" value="6"/>
</dbReference>
<feature type="region of interest" description="Disordered" evidence="22">
    <location>
        <begin position="1409"/>
        <end position="1447"/>
    </location>
</feature>
<feature type="compositionally biased region" description="Pro residues" evidence="22">
    <location>
        <begin position="342"/>
        <end position="362"/>
    </location>
</feature>
<evidence type="ECO:0000256" key="21">
    <source>
        <dbReference type="PROSITE-ProRule" id="PRU00460"/>
    </source>
</evidence>
<feature type="disulfide bond" evidence="20">
    <location>
        <begin position="477"/>
        <end position="492"/>
    </location>
</feature>
<feature type="disulfide bond" evidence="20">
    <location>
        <begin position="603"/>
        <end position="615"/>
    </location>
</feature>
<feature type="compositionally biased region" description="Pro residues" evidence="22">
    <location>
        <begin position="3941"/>
        <end position="3954"/>
    </location>
</feature>
<feature type="domain" description="Ig-like" evidence="28">
    <location>
        <begin position="3305"/>
        <end position="3392"/>
    </location>
</feature>
<dbReference type="InterPro" id="IPR003599">
    <property type="entry name" value="Ig_sub"/>
</dbReference>
<dbReference type="ExpressionAtlas" id="A0A6I8VIY6">
    <property type="expression patterns" value="baseline"/>
</dbReference>
<dbReference type="GO" id="GO:0007476">
    <property type="term" value="P:imaginal disc-derived wing morphogenesis"/>
    <property type="evidence" value="ECO:0007669"/>
    <property type="project" value="UniProtKB-ARBA"/>
</dbReference>
<dbReference type="FunFam" id="4.10.400.10:FF:000105">
    <property type="entry name" value="Lipophorin receptor 1, isoform K"/>
    <property type="match status" value="1"/>
</dbReference>
<dbReference type="GO" id="GO:0005886">
    <property type="term" value="C:plasma membrane"/>
    <property type="evidence" value="ECO:0007669"/>
    <property type="project" value="TreeGrafter"/>
</dbReference>
<keyword evidence="4" id="KW-0964">Secreted</keyword>
<dbReference type="InterPro" id="IPR001791">
    <property type="entry name" value="Laminin_G"/>
</dbReference>
<dbReference type="PROSITE" id="PS50025">
    <property type="entry name" value="LAM_G_DOMAIN"/>
    <property type="match status" value="3"/>
</dbReference>
<dbReference type="FunFam" id="2.60.120.200:FF:000060">
    <property type="entry name" value="Terribly reduced optic lobes, isoform B"/>
    <property type="match status" value="1"/>
</dbReference>
<dbReference type="Gene3D" id="2.10.25.10">
    <property type="entry name" value="Laminin"/>
    <property type="match status" value="6"/>
</dbReference>
<feature type="domain" description="Ig-like" evidence="28">
    <location>
        <begin position="3216"/>
        <end position="3298"/>
    </location>
</feature>
<feature type="domain" description="Ig-like" evidence="28">
    <location>
        <begin position="4051"/>
        <end position="4133"/>
    </location>
</feature>
<feature type="region of interest" description="Disordered" evidence="22">
    <location>
        <begin position="808"/>
        <end position="866"/>
    </location>
</feature>
<feature type="region of interest" description="Disordered" evidence="22">
    <location>
        <begin position="70"/>
        <end position="90"/>
    </location>
</feature>
<comment type="subcellular location">
    <subcellularLocation>
        <location evidence="3">Endomembrane system</location>
    </subcellularLocation>
    <subcellularLocation>
        <location evidence="1">Membrane</location>
        <topology evidence="1">Single-pass membrane protein</topology>
    </subcellularLocation>
    <subcellularLocation>
        <location evidence="2">Secreted</location>
        <location evidence="2">Extracellular space</location>
        <location evidence="2">Extracellular matrix</location>
        <location evidence="2">Basement membrane</location>
    </subcellularLocation>
</comment>
<keyword evidence="9" id="KW-0677">Repeat</keyword>
<evidence type="ECO:0000256" key="1">
    <source>
        <dbReference type="ARBA" id="ARBA00004167"/>
    </source>
</evidence>
<dbReference type="GO" id="GO:0005604">
    <property type="term" value="C:basement membrane"/>
    <property type="evidence" value="ECO:0007669"/>
    <property type="project" value="UniProtKB-SubCell"/>
</dbReference>
<dbReference type="GO" id="GO:0030855">
    <property type="term" value="P:epithelial cell differentiation"/>
    <property type="evidence" value="ECO:0007669"/>
    <property type="project" value="UniProtKB-ARBA"/>
</dbReference>
<dbReference type="InterPro" id="IPR056863">
    <property type="entry name" value="LMN_ATRN_NET-like_EGF"/>
</dbReference>
<feature type="domain" description="Laminin EGF-like" evidence="27">
    <location>
        <begin position="2458"/>
        <end position="2507"/>
    </location>
</feature>
<evidence type="ECO:0000256" key="18">
    <source>
        <dbReference type="PROSITE-ProRule" id="PRU00076"/>
    </source>
</evidence>
<feature type="disulfide bond" evidence="20">
    <location>
        <begin position="1341"/>
        <end position="1353"/>
    </location>
</feature>
<feature type="compositionally biased region" description="Acidic residues" evidence="22">
    <location>
        <begin position="204"/>
        <end position="216"/>
    </location>
</feature>
<dbReference type="InterPro" id="IPR000034">
    <property type="entry name" value="Laminin_IV"/>
</dbReference>
<feature type="compositionally biased region" description="Low complexity" evidence="22">
    <location>
        <begin position="3878"/>
        <end position="3888"/>
    </location>
</feature>
<sequence>MGSSGSQASASVSGIATGRMSLLLRLLAVALVMNACHMPLTNAKQVSNFDDDLDFILADEVSLQPSSKLGSAAALHGGGGDSLLDDDDEGLLEDDDLPLAEVQQAADEDEGNWFSQGVHRVRRSLSRIFGGDGAAAAEKTRNRRGIIERQQERRRRAREERERSRLDQKHRLQEQKERQKVLMKQVQQQLHNRATEPRKRASELYDETEGSSPDVDEETSFYRTYFTIAEPYTDEFADRNSEAFLNLQKLLEEEIRKFFVTTVDDDELDIRSTLLRVDQTDDGFKVNVMLQLELPNRITEFEDQLREQLTTYSRLGRLGAFADDVFSFEKVHESMWQAAAPTPAPPSSTTPPPPSLETPASPPAFKAGCDGADFYCADGQRIHCYDLCNGRQDCQDNSDEWEDTCSRYYNEPTDPSDPSDPNEDPLPHEPTATSEPDVEGSGHNSWNTGPSDDLGCRGDATFICRTTGTTICDEMRCDGVFNCQNGEDEEDCYPETNIATSPGLVCTEDQFRCDSICLPLAYRCNGQVECLDETDEAGCPPPPYSSGADANPGSGAPADREPEEDSDTENRETVSQPDQEPEPEPEATPDPDTGRNEVWSPECQPNEYRCRSGHCIDAGKRCDYRVDCPDGDDENEECPAACSGMEYQCRDGTRCISVSQQCDGQPDCSDGDDEEHCDGSGFGVDDDEQCRFDEFRCGTGECIPMRQVCDNIYDCNDYTDEIGCDLSNEDVGGIGIAIDHHRPTPKGWDNEVVLPELEYLPVGRYNKPDPQNKCASNQFHCVNTDVCIPLHLRCDGYYHCNDMSDEADCERYQPPPKTRRPPTIRVTTRSPWDFSPDSLERRTTEGGPRGGVTIRPTSPTATATATATTTNPITTTSSTATTIATYSSSSSSSPSLGASNCLENIEFACHNHDCIPIESVCDGIADCGHHEDEDYVLCNCSSDKYKCQRGGGCIPKTQVCDGKSQCHDGSDESACHFQDKFNKTRLGVECLSFQYQCGDGSCISGYKRCNGITDCADGADEYNCLFNYEDVDYDTDPDNNPLNECDILEFECDLGQCLPLEKKCDGYTDCGDETDELDCPAFTEHCLENEFECDEYCMPRDQLCNGIANCNDGSDERNCTFCRDDAYLCNTGECIADNQRCNGHADCTDASDERHCARVACPWHTMACNGTCVNRRIRCDGKRDCSDGRDERDCPTDVRSAAGLPISKSCQPLQWQCANFECIDRRQYCDNRKDCRDGSDEFPVNCIGNATTRLTAADCSSDQFFCDDSCFNHSIRCNGVSDCSDGRDEHGCHHSIPPPSSHYPILPCPQHTCPSGRCFSENERCDRRRHCEDGFDEANCCASNQFRCHNGDCVPYSSTCDGIPQCRDGSDELECGGSLECLPSQFRCNNGQCVSATVRCNGKTDCQDSSDEQNCGRHHEADTTADTSATSAASTSTTTVSPSTTSSPPLRIICPATLFRCENGPCIALGLRCNGLVDCPYDSSDEADCGLISNEIEPNEPGRTTSQLNLKTYPDSQIIKERYIREGREVIFRCRDEGPFRAKVRWTRPGGQPLPPGFTDRSGRLEIPNIRLEDSGTYVCEAVGYPSYQQGQQVTVHLTVERYNDLGARPSTACSQYQATCMNGDCIDKSNICDGIPHCSDGSDEHSCSHGRKCQPNQFLCNNSKCVDRTWRCDGENDCGDNSDEASCDPEPSGAPCRFSEFQCRSGHCIPKSFQCDEVSDCSDGSDEVGCMEPVPIRPPPPVKGLLEGESLDLTCVATGTPIPTIVWRLNWGHVPEKCESKSFAGTGTLHCPDMQVQDSGAYSCEIINSRGTHFVTPDTIVTVTPNRNQFCEAGFFNMLARSEEECIKCFCFGVASTCESANLFSYAIQPPILSHRVVSVELSPYRQIVINEATSGQDLLTLHHGVQFRASNVHYGGRETPYLALPSDYMGSQLKSYGGNLRYEVSYMGSGRPVSGPDVIITGNRFTLTHRVRTLPGQNNKVSVPLLPGGWQKPDGRKATREEIMMILANVDNILIRLGYLDSVAREVDLINISLDSAGTVDQGLGSASLVEKCTCPPGYVGDSCESCAPGYVRQPGGAWLGHCVPFTPEPCPAGTYGDPRRGIPCRDCPCPQSGSNNFASGCQLRPDGEVLCNCFEGYAGKRCESCAAGYQGNPLAPGGSCHKTPESSCNVDGTYSIYADGSCHCKDRVIGEHCDSCAPNSFHLNSFTYTGCIECFCSGHQVGCGSTTWNRDQVTSSFGRTRAPHGFELVRDYTRPTAQSLEIATYGSELSFNAEGEHGADTLYWSLPAVFLGNKLVSYGGKLSYTLSYSPLPGGQMSRNSAPDVVIKSGEDLLLIHYRKSPVSPTTASSYSVEIKESAWQRGDGQFANREHTLMALSNITAIYIKATYTTSTKEGALKQVSLDTATATPLGTQRAYEVEECRCPTGYIGLSCETCAPGYKRDDVSGLYLGLCEPCECNGHSTQCDAESGDCINCSDNTEGPNCDRCAAGYVGDATGGTPYDCQPDGGDPQPPYRPLEPGNQTSDCSSWCQAEGTVNCQGNYCYCKPNVNGDRCDQCRPGTYGLSAANPDGCKECYCSGQSTQCRSAPLYRQLIPVDFFKNPPLLTDETGEIQDENNLDFDVATNMYTYSHPSYLPKYWSLRGSVLGNQLHSYGGELQYKLRVESYGRYEPGQDVILIGNGLTLIWSLNQESPDGLHRVRLNEDGQWQRKDRGRTVPATRSDFMTVLSDLEHILIRATPKVPTTRTSIGDVILESAVTYASPGHGQAATDIELCQCPAGYTGNSCESCAPLHYRDADGACRLCPCDADNSDGCRLGSNGYPECQCKPRFKGELCREIDTSPIIEEPPKICDISRGFCCSGFWFNIAPNETISFNDTLQIYKDNRIIGNITKLRYGCHLRDTGNEPEQEPEEPEDNGRTQIIVSIARPQITIVPVGGSLTLSCSGHMRWNNDPVVVSWYKQNSRLPEDSEVEGGVLHLYNLQITDSGIYVCHAENNETMHVYQDTVSVTISQEGQRSPARIVDLPNHVTFEEYQPNEINCEVEGNPTPSVTWTRIDGQADAQTRTDGTHLIFDSPRKSDEGRYRCQAENSLNRDEKYVHVYVQSSAPPSPPPRERVYIQPEEYNGVEGDTFRLTCQSTSGANLHYEWSLNGYPLSGQRNIIVSGNVLEVRDSSVRDSGTYTCGAYDLRTHRNYTEDARVYIERHDLPPTDDSSSPVIVRLQELITIEQGRDYSITCEASGTPYPSIKWTKVHDHLATNVHVSGNVLSIYDARPENRGPYSCIAENIHGSDQSSTNIDIEPRERPSVKIESPSLQTHSVGSQASLYCRANGIPEPQVQWVRVDGTPLSPRHKEMGRGYVVIDDIQIADAGAYECRAENQVGKASGTASLRVVEAPLVVIKPDQQIIRLTDGDELNLECIASGYPNPSVQWSPKGQEPETETSLGVNRDLVSNTAYLKIYRVSLSDAGIYTCSGVNEAGNDERSVRVDIQPKRGDISDNDGDVDHGPYQTDYPPPPARTGQPQRLRTNIGENVTLTCDLGPYVTRWVRVDGRPLPSNAYTERNSLVIIYVHEQNLGQYRCNAYDNNDVVTYVVRELVLLPLPQITFQPKIPLRVDAGENVEIYCEVTNAQPEDVHWATDNNRPLSGSVRIDGQMLRFISIAPADAGGYRCTATNYYGNTTKTAQVVVNPPTEYEQVPQSEVHQRREGENIQLRCSATVHGEERGNLQFEWYRQDGRPLPNGARRDSQVLVLTTLRPQDAGRYICDVYDHASGQRLPATAVDLQVHRAPYQYKVGQSVKDMPCVVFYICAADFKSNKGSSIKPLAPGGTIRPPIISYACQPSDFKCVSHPHTCIKTGMVCDGIYDCLDHSDEFNCIATAGKPGKSSSNSGSGSGSGSLKRWKKSQKMDGEQQHHLIGKRRLQKRHLILRRSFAGLPVVPATPPPASYRPAYLPPATTPGRSRDYSLKLDQQSSNLRAGESTEVECYSSDNSYTDVVWERADSQPLSPNVQQVGNRLVMTDVTVADAGQYVCKCRTDEGDLYTTSYELTIEQQPHELKRSKIVHSKVGADAKLQCGADTSRQPSYRWSRQYGQLQPGRSLLGEKLSLEDLQANDAGTYICTALYGDGESVDYPSILVVTGAIPHFHQSPRSYMSFPTLPDSSFKLNFEITFRPEGDDGLLLFNGQTRGTGDYIALSLKDRYAEFRFDFGGKPMLIRAEEPLQLNEWHTVRVHRSRRDGYMQVDEQHPVAFPTLSQVPPLDLIEDLYIGGVPSWELLPADAVTQQTGFVGCISRLTLQSRTVELMREAKFKEGITSCQPCAQNPCSNGGICLESQTEVAYSCVCQQGWTGRNCAVSGTQCTPGVCGAGRCENTDLDMECLCPLNRTGDRCQYIEHLNEQSLNFKRNSYAAYGTPRVTRVNITLSVRPSSLRDSVLLYAAESKLPSGDYLALVLRDGHVELLINTAARLRPVVVRSAEPLPLHRWTRIEVLRRQGESILRVGEGQEQRAKASGTARTLSLKTPLYVGGYDRASVKINRDVNITDGFDGCISKLYDSQRSIQLLADIKDAANIQNCGELNEIGGGDGGDGEADGDSEVPVAPAGDPPAPLPDATSNQEEQLQPYNMAPCASDPCENGGSCIEAENQALCSCPLGYSGKHCQEHIQVGFNASFRGHGYLEINRNQFDAAVEQVFTSAAMVFSTSKPNGLLLWWGQVAGEEYVGQDFIALAVVDGYVEYSLRLNGEETVIKNSDTRVDDGQRHIVLVKRVENTAILEVDRISHSGETRPTGKKEMKLPGNVFIGGIPDISQFTGGRHTHNFVGCIVVVEGDAVGQINLGQAGVNAVNVDTCPVNDESLGGTEPPVV</sequence>
<dbReference type="SMART" id="SM00181">
    <property type="entry name" value="EGF"/>
    <property type="match status" value="9"/>
</dbReference>
<feature type="domain" description="EGF-like" evidence="26">
    <location>
        <begin position="4314"/>
        <end position="4350"/>
    </location>
</feature>
<evidence type="ECO:0000259" key="27">
    <source>
        <dbReference type="PROSITE" id="PS50027"/>
    </source>
</evidence>
<dbReference type="SMART" id="SM00282">
    <property type="entry name" value="LamG"/>
    <property type="match status" value="3"/>
</dbReference>
<feature type="disulfide bond" evidence="20">
    <location>
        <begin position="690"/>
        <end position="702"/>
    </location>
</feature>
<dbReference type="Gene3D" id="4.10.400.10">
    <property type="entry name" value="Low-density Lipoprotein Receptor"/>
    <property type="match status" value="22"/>
</dbReference>
<keyword evidence="16 21" id="KW-0424">Laminin EGF-like domain</keyword>
<feature type="disulfide bond" evidence="20">
    <location>
        <begin position="1661"/>
        <end position="1679"/>
    </location>
</feature>
<evidence type="ECO:0000256" key="7">
    <source>
        <dbReference type="ARBA" id="ARBA00022692"/>
    </source>
</evidence>
<evidence type="ECO:0000256" key="20">
    <source>
        <dbReference type="PROSITE-ProRule" id="PRU00124"/>
    </source>
</evidence>
<dbReference type="Gene3D" id="4.10.1220.10">
    <property type="entry name" value="EGF-type module"/>
    <property type="match status" value="1"/>
</dbReference>
<dbReference type="InterPro" id="IPR003598">
    <property type="entry name" value="Ig_sub2"/>
</dbReference>
<feature type="domain" description="Ig-like" evidence="28">
    <location>
        <begin position="3952"/>
        <end position="4046"/>
    </location>
</feature>
<evidence type="ECO:0000256" key="11">
    <source>
        <dbReference type="ARBA" id="ARBA00022869"/>
    </source>
</evidence>
<dbReference type="Pfam" id="PF00057">
    <property type="entry name" value="Ldl_recept_a"/>
    <property type="match status" value="17"/>
</dbReference>
<evidence type="ECO:0000256" key="4">
    <source>
        <dbReference type="ARBA" id="ARBA00022525"/>
    </source>
</evidence>
<feature type="disulfide bond" evidence="20">
    <location>
        <begin position="909"/>
        <end position="927"/>
    </location>
</feature>
<dbReference type="SMART" id="SM00180">
    <property type="entry name" value="EGF_Lam"/>
    <property type="match status" value="5"/>
</dbReference>
<feature type="disulfide bond" evidence="20">
    <location>
        <begin position="709"/>
        <end position="724"/>
    </location>
</feature>
<feature type="disulfide bond" evidence="20">
    <location>
        <begin position="1141"/>
        <end position="1156"/>
    </location>
</feature>
<feature type="chain" id="PRO_5026114169" evidence="23">
    <location>
        <begin position="44"/>
        <end position="4858"/>
    </location>
</feature>
<dbReference type="SUPFAM" id="SSF48726">
    <property type="entry name" value="Immunoglobulin"/>
    <property type="match status" value="13"/>
</dbReference>
<keyword evidence="17" id="KW-0393">Immunoglobulin domain</keyword>
<feature type="domain" description="EGF-like" evidence="26">
    <location>
        <begin position="4619"/>
        <end position="4655"/>
    </location>
</feature>
<evidence type="ECO:0000256" key="16">
    <source>
        <dbReference type="ARBA" id="ARBA00023292"/>
    </source>
</evidence>
<feature type="compositionally biased region" description="Acidic residues" evidence="22">
    <location>
        <begin position="579"/>
        <end position="589"/>
    </location>
</feature>
<feature type="domain" description="Laminin IV type A" evidence="29">
    <location>
        <begin position="2244"/>
        <end position="2423"/>
    </location>
</feature>
<feature type="disulfide bond" evidence="18">
    <location>
        <begin position="4321"/>
        <end position="4338"/>
    </location>
</feature>
<dbReference type="GO" id="GO:0003002">
    <property type="term" value="P:regionalization"/>
    <property type="evidence" value="ECO:0007669"/>
    <property type="project" value="UniProtKB-ARBA"/>
</dbReference>
<evidence type="ECO:0000256" key="19">
    <source>
        <dbReference type="PROSITE-ProRule" id="PRU00122"/>
    </source>
</evidence>
<dbReference type="CDD" id="cd00055">
    <property type="entry name" value="EGF_Lam"/>
    <property type="match status" value="4"/>
</dbReference>
<dbReference type="InterPro" id="IPR023415">
    <property type="entry name" value="LDLR_class-A_CS"/>
</dbReference>
<dbReference type="PROSITE" id="PS01209">
    <property type="entry name" value="LDLRA_1"/>
    <property type="match status" value="14"/>
</dbReference>
<feature type="disulfide bond" evidence="20">
    <location>
        <begin position="610"/>
        <end position="628"/>
    </location>
</feature>
<feature type="disulfide bond" evidence="20">
    <location>
        <begin position="3858"/>
        <end position="3873"/>
    </location>
</feature>
<feature type="compositionally biased region" description="Basic and acidic residues" evidence="22">
    <location>
        <begin position="3481"/>
        <end position="3495"/>
    </location>
</feature>
<evidence type="ECO:0000313" key="31">
    <source>
        <dbReference type="RefSeq" id="XP_015042333.2"/>
    </source>
</evidence>
<keyword evidence="8 23" id="KW-0732">Signal</keyword>
<feature type="disulfide bond" evidence="20">
    <location>
        <begin position="1716"/>
        <end position="1731"/>
    </location>
</feature>
<dbReference type="SMART" id="SM00281">
    <property type="entry name" value="LamB"/>
    <property type="match status" value="3"/>
</dbReference>
<feature type="disulfide bond" evidence="20">
    <location>
        <begin position="1400"/>
        <end position="1415"/>
    </location>
</feature>
<keyword evidence="7" id="KW-0812">Transmembrane</keyword>
<keyword evidence="13" id="KW-0472">Membrane</keyword>
<feature type="compositionally biased region" description="Basic and acidic residues" evidence="22">
    <location>
        <begin position="145"/>
        <end position="180"/>
    </location>
</feature>
<dbReference type="SUPFAM" id="SSF57424">
    <property type="entry name" value="LDL receptor-like module"/>
    <property type="match status" value="23"/>
</dbReference>
<dbReference type="PROSITE" id="PS01248">
    <property type="entry name" value="EGF_LAM_1"/>
    <property type="match status" value="3"/>
</dbReference>
<dbReference type="FunFam" id="2.10.25.10:FF:000508">
    <property type="entry name" value="Eyes shut homolog"/>
    <property type="match status" value="1"/>
</dbReference>
<feature type="region of interest" description="Disordered" evidence="22">
    <location>
        <begin position="3941"/>
        <end position="3960"/>
    </location>
</feature>
<dbReference type="FunFam" id="4.10.400.10:FF:000140">
    <property type="entry name" value="Terribly reduced optic lobes, isoform AF"/>
    <property type="match status" value="1"/>
</dbReference>
<dbReference type="InterPro" id="IPR013098">
    <property type="entry name" value="Ig_I-set"/>
</dbReference>
<feature type="disulfide bond" evidence="20">
    <location>
        <begin position="1009"/>
        <end position="1024"/>
    </location>
</feature>
<feature type="disulfide bond" evidence="20">
    <location>
        <begin position="960"/>
        <end position="975"/>
    </location>
</feature>
<dbReference type="GO" id="GO:0005509">
    <property type="term" value="F:calcium ion binding"/>
    <property type="evidence" value="ECO:0007669"/>
    <property type="project" value="InterPro"/>
</dbReference>
<evidence type="ECO:0000259" key="29">
    <source>
        <dbReference type="PROSITE" id="PS51115"/>
    </source>
</evidence>
<feature type="region of interest" description="Disordered" evidence="22">
    <location>
        <begin position="3876"/>
        <end position="3917"/>
    </location>
</feature>
<feature type="signal peptide" evidence="23">
    <location>
        <begin position="1"/>
        <end position="43"/>
    </location>
</feature>
<dbReference type="InterPro" id="IPR002049">
    <property type="entry name" value="LE_dom"/>
</dbReference>
<feature type="domain" description="Ig-like" evidence="28">
    <location>
        <begin position="3019"/>
        <end position="3100"/>
    </location>
</feature>
<feature type="domain" description="Ig-like" evidence="28">
    <location>
        <begin position="3515"/>
        <end position="3589"/>
    </location>
</feature>
<keyword evidence="15" id="KW-0325">Glycoprotein</keyword>
<dbReference type="Pfam" id="PF00054">
    <property type="entry name" value="Laminin_G_1"/>
    <property type="match status" value="1"/>
</dbReference>
<keyword evidence="10" id="KW-0106">Calcium</keyword>
<evidence type="ECO:0000256" key="13">
    <source>
        <dbReference type="ARBA" id="ARBA00023136"/>
    </source>
</evidence>
<feature type="disulfide bond" evidence="20">
    <location>
        <begin position="1381"/>
        <end position="1393"/>
    </location>
</feature>
<feature type="disulfide bond" evidence="20">
    <location>
        <begin position="1122"/>
        <end position="1134"/>
    </location>
</feature>
<proteinExistence type="predicted"/>
<dbReference type="Pfam" id="PF00053">
    <property type="entry name" value="EGF_laminin"/>
    <property type="match status" value="5"/>
</dbReference>
<keyword evidence="11" id="KW-0084">Basement membrane</keyword>
<feature type="domain" description="Laminin G" evidence="25">
    <location>
        <begin position="4661"/>
        <end position="4843"/>
    </location>
</feature>
<feature type="disulfide bond" evidence="20">
    <location>
        <begin position="1129"/>
        <end position="1147"/>
    </location>
</feature>
<feature type="compositionally biased region" description="Basic and acidic residues" evidence="22">
    <location>
        <begin position="193"/>
        <end position="203"/>
    </location>
</feature>
<feature type="domain" description="SEA" evidence="24">
    <location>
        <begin position="218"/>
        <end position="332"/>
    </location>
</feature>
<dbReference type="PROSITE" id="PS50026">
    <property type="entry name" value="EGF_3"/>
    <property type="match status" value="3"/>
</dbReference>
<feature type="disulfide bond" evidence="19">
    <location>
        <begin position="4816"/>
        <end position="4843"/>
    </location>
</feature>
<feature type="disulfide bond" evidence="20">
    <location>
        <begin position="697"/>
        <end position="715"/>
    </location>
</feature>
<feature type="disulfide bond" evidence="20">
    <location>
        <begin position="1313"/>
        <end position="1331"/>
    </location>
</feature>
<feature type="region of interest" description="Disordered" evidence="22">
    <location>
        <begin position="337"/>
        <end position="362"/>
    </location>
</feature>
<organism evidence="30 31">
    <name type="scientific">Drosophila pseudoobscura pseudoobscura</name>
    <name type="common">Fruit fly</name>
    <dbReference type="NCBI Taxonomy" id="46245"/>
    <lineage>
        <taxon>Eukaryota</taxon>
        <taxon>Metazoa</taxon>
        <taxon>Ecdysozoa</taxon>
        <taxon>Arthropoda</taxon>
        <taxon>Hexapoda</taxon>
        <taxon>Insecta</taxon>
        <taxon>Pterygota</taxon>
        <taxon>Neoptera</taxon>
        <taxon>Endopterygota</taxon>
        <taxon>Diptera</taxon>
        <taxon>Brachycera</taxon>
        <taxon>Muscomorpha</taxon>
        <taxon>Ephydroidea</taxon>
        <taxon>Drosophilidae</taxon>
        <taxon>Drosophila</taxon>
        <taxon>Sophophora</taxon>
    </lineage>
</organism>
<dbReference type="PROSITE" id="PS50068">
    <property type="entry name" value="LDLRA_2"/>
    <property type="match status" value="24"/>
</dbReference>
<feature type="domain" description="Laminin IV type A" evidence="29">
    <location>
        <begin position="1881"/>
        <end position="2054"/>
    </location>
</feature>
<dbReference type="CDD" id="cd00096">
    <property type="entry name" value="Ig"/>
    <property type="match status" value="2"/>
</dbReference>
<dbReference type="GO" id="GO:0005911">
    <property type="term" value="C:cell-cell junction"/>
    <property type="evidence" value="ECO:0007669"/>
    <property type="project" value="UniProtKB-ARBA"/>
</dbReference>
<evidence type="ECO:0000256" key="5">
    <source>
        <dbReference type="ARBA" id="ARBA00022530"/>
    </source>
</evidence>
<dbReference type="PROSITE" id="PS00022">
    <property type="entry name" value="EGF_1"/>
    <property type="match status" value="3"/>
</dbReference>
<dbReference type="PROSITE" id="PS01186">
    <property type="entry name" value="EGF_2"/>
    <property type="match status" value="2"/>
</dbReference>
<feature type="disulfide bond" evidence="20">
    <location>
        <begin position="1388"/>
        <end position="1406"/>
    </location>
</feature>
<dbReference type="FunFam" id="4.10.400.10:FF:000056">
    <property type="entry name" value="Terribly reduced optic lobes, isoform AM"/>
    <property type="match status" value="1"/>
</dbReference>
<feature type="region of interest" description="Disordered" evidence="22">
    <location>
        <begin position="535"/>
        <end position="598"/>
    </location>
</feature>
<feature type="domain" description="Ig-like" evidence="28">
    <location>
        <begin position="1734"/>
        <end position="1823"/>
    </location>
</feature>
<feature type="disulfide bond" evidence="20">
    <location>
        <begin position="1064"/>
        <end position="1079"/>
    </location>
</feature>
<feature type="domain" description="Ig-like" evidence="28">
    <location>
        <begin position="3601"/>
        <end position="3687"/>
    </location>
</feature>
<dbReference type="FunFam" id="4.10.400.10:FF:000106">
    <property type="entry name" value="Uncharacterized protein, isoform D"/>
    <property type="match status" value="1"/>
</dbReference>
<feature type="disulfide bond" evidence="18">
    <location>
        <begin position="4645"/>
        <end position="4654"/>
    </location>
</feature>
<gene>
    <name evidence="31" type="primary">trol</name>
</gene>
<dbReference type="CDD" id="cd00110">
    <property type="entry name" value="LamG"/>
    <property type="match status" value="3"/>
</dbReference>
<evidence type="ECO:0000256" key="17">
    <source>
        <dbReference type="ARBA" id="ARBA00023319"/>
    </source>
</evidence>
<dbReference type="CDD" id="cd00054">
    <property type="entry name" value="EGF_CA"/>
    <property type="match status" value="2"/>
</dbReference>
<protein>
    <submittedName>
        <fullName evidence="31">Basement membrane-specific heparan sulfate proteoglycan core protein isoform X1</fullName>
    </submittedName>
</protein>
<dbReference type="SMART" id="SM00409">
    <property type="entry name" value="IG"/>
    <property type="match status" value="13"/>
</dbReference>
<dbReference type="Pfam" id="PF00047">
    <property type="entry name" value="ig"/>
    <property type="match status" value="2"/>
</dbReference>
<comment type="caution">
    <text evidence="18">Lacks conserved residue(s) required for the propagation of feature annotation.</text>
</comment>
<feature type="disulfide bond" evidence="20">
    <location>
        <begin position="1348"/>
        <end position="1366"/>
    </location>
</feature>
<dbReference type="FunFam" id="2.10.25.10:FF:000454">
    <property type="entry name" value="Laminin subunit alpha 1"/>
    <property type="match status" value="1"/>
</dbReference>
<evidence type="ECO:0000259" key="25">
    <source>
        <dbReference type="PROSITE" id="PS50025"/>
    </source>
</evidence>
<name>A0A6I8VIY6_DROPS</name>
<evidence type="ECO:0000313" key="30">
    <source>
        <dbReference type="Proteomes" id="UP000001819"/>
    </source>
</evidence>
<feature type="region of interest" description="Disordered" evidence="22">
    <location>
        <begin position="131"/>
        <end position="216"/>
    </location>
</feature>
<keyword evidence="12" id="KW-1133">Transmembrane helix</keyword>
<feature type="disulfide bond" evidence="20">
    <location>
        <begin position="1104"/>
        <end position="1119"/>
    </location>
</feature>
<evidence type="ECO:0000256" key="15">
    <source>
        <dbReference type="ARBA" id="ARBA00023180"/>
    </source>
</evidence>
<feature type="region of interest" description="Disordered" evidence="22">
    <location>
        <begin position="405"/>
        <end position="450"/>
    </location>
</feature>
<feature type="disulfide bond" evidence="20">
    <location>
        <begin position="1277"/>
        <end position="1292"/>
    </location>
</feature>
<dbReference type="FunFam" id="2.10.25.10:FF:000012">
    <property type="entry name" value="Delta-like protein"/>
    <property type="match status" value="1"/>
</dbReference>
<dbReference type="CDD" id="cd00112">
    <property type="entry name" value="LDLa"/>
    <property type="match status" value="23"/>
</dbReference>
<feature type="compositionally biased region" description="Low complexity" evidence="22">
    <location>
        <begin position="851"/>
        <end position="866"/>
    </location>
</feature>
<dbReference type="Pfam" id="PF24973">
    <property type="entry name" value="EGF_LMN_ATRN"/>
    <property type="match status" value="1"/>
</dbReference>
<feature type="domain" description="Ig-like" evidence="28">
    <location>
        <begin position="3696"/>
        <end position="3779"/>
    </location>
</feature>
<evidence type="ECO:0000256" key="12">
    <source>
        <dbReference type="ARBA" id="ARBA00022989"/>
    </source>
</evidence>
<dbReference type="FunFam" id="4.10.400.10:FF:000062">
    <property type="entry name" value="Terribly reduced optic lobes, isoform AI"/>
    <property type="match status" value="1"/>
</dbReference>
<dbReference type="Gene3D" id="2.170.300.10">
    <property type="entry name" value="Tie2 ligand-binding domain superfamily"/>
    <property type="match status" value="1"/>
</dbReference>
<feature type="disulfide bond" evidence="20">
    <location>
        <begin position="1461"/>
        <end position="1479"/>
    </location>
</feature>
<feature type="disulfide bond" evidence="20">
    <location>
        <begin position="1210"/>
        <end position="1222"/>
    </location>
</feature>
<feature type="domain" description="Ig-like" evidence="28">
    <location>
        <begin position="2914"/>
        <end position="3008"/>
    </location>
</feature>
<evidence type="ECO:0000256" key="2">
    <source>
        <dbReference type="ARBA" id="ARBA00004302"/>
    </source>
</evidence>
<dbReference type="PROSITE" id="PS50835">
    <property type="entry name" value="IG_LIKE"/>
    <property type="match status" value="13"/>
</dbReference>
<dbReference type="Pfam" id="PF00052">
    <property type="entry name" value="Laminin_B"/>
    <property type="match status" value="3"/>
</dbReference>
<feature type="disulfide bond" evidence="20">
    <location>
        <begin position="1052"/>
        <end position="1070"/>
    </location>
</feature>
<dbReference type="Proteomes" id="UP000001819">
    <property type="component" value="Chromosome X"/>
</dbReference>
<feature type="disulfide bond" evidence="20">
    <location>
        <begin position="524"/>
        <end position="539"/>
    </location>
</feature>
<feature type="disulfide bond" evidence="20">
    <location>
        <begin position="1614"/>
        <end position="1626"/>
    </location>
</feature>
<evidence type="ECO:0000256" key="6">
    <source>
        <dbReference type="ARBA" id="ARBA00022536"/>
    </source>
</evidence>
<dbReference type="InterPro" id="IPR050685">
    <property type="entry name" value="LDLR"/>
</dbReference>
<feature type="region of interest" description="Disordered" evidence="22">
    <location>
        <begin position="3481"/>
        <end position="3520"/>
    </location>
</feature>
<feature type="domain" description="Laminin G" evidence="25">
    <location>
        <begin position="4394"/>
        <end position="4570"/>
    </location>
</feature>
<evidence type="ECO:0000259" key="26">
    <source>
        <dbReference type="PROSITE" id="PS50026"/>
    </source>
</evidence>
<dbReference type="GO" id="GO:0040008">
    <property type="term" value="P:regulation of growth"/>
    <property type="evidence" value="ECO:0007669"/>
    <property type="project" value="UniProtKB-ARBA"/>
</dbReference>
<dbReference type="GO" id="GO:0120035">
    <property type="term" value="P:regulation of plasma membrane bounded cell projection organization"/>
    <property type="evidence" value="ECO:0007669"/>
    <property type="project" value="UniProtKB-ARBA"/>
</dbReference>
<feature type="disulfide bond" evidence="18">
    <location>
        <begin position="4377"/>
        <end position="4386"/>
    </location>
</feature>
<feature type="disulfide bond" evidence="18">
    <location>
        <begin position="4340"/>
        <end position="4349"/>
    </location>
</feature>
<feature type="disulfide bond" evidence="21">
    <location>
        <begin position="2477"/>
        <end position="2486"/>
    </location>
</feature>
<evidence type="ECO:0000256" key="3">
    <source>
        <dbReference type="ARBA" id="ARBA00004308"/>
    </source>
</evidence>
<dbReference type="PROSITE" id="PS50024">
    <property type="entry name" value="SEA"/>
    <property type="match status" value="1"/>
</dbReference>
<dbReference type="SUPFAM" id="SSF57196">
    <property type="entry name" value="EGF/Laminin"/>
    <property type="match status" value="3"/>
</dbReference>
<feature type="disulfide bond" evidence="20">
    <location>
        <begin position="1654"/>
        <end position="1666"/>
    </location>
</feature>
<dbReference type="GO" id="GO:0007411">
    <property type="term" value="P:axon guidance"/>
    <property type="evidence" value="ECO:0007669"/>
    <property type="project" value="UniProtKB-ARBA"/>
</dbReference>
<reference evidence="31" key="1">
    <citation type="submission" date="2025-08" db="UniProtKB">
        <authorList>
            <consortium name="RefSeq"/>
        </authorList>
    </citation>
    <scope>IDENTIFICATION</scope>
    <source>
        <strain evidence="31">MV-25-SWS-2005</strain>
        <tissue evidence="31">Whole body</tissue>
    </source>
</reference>
<dbReference type="InterPro" id="IPR002172">
    <property type="entry name" value="LDrepeatLR_classA_rpt"/>
</dbReference>
<feature type="domain" description="Ig-like" evidence="28">
    <location>
        <begin position="1514"/>
        <end position="1595"/>
    </location>
</feature>
<dbReference type="InterPro" id="IPR000742">
    <property type="entry name" value="EGF"/>
</dbReference>
<dbReference type="PRINTS" id="PR00261">
    <property type="entry name" value="LDLRECEPTOR"/>
</dbReference>
<feature type="disulfide bond" evidence="20">
    <location>
        <begin position="662"/>
        <end position="677"/>
    </location>
</feature>
<dbReference type="InterPro" id="IPR013320">
    <property type="entry name" value="ConA-like_dom_sf"/>
</dbReference>
<dbReference type="Gene3D" id="2.60.120.200">
    <property type="match status" value="3"/>
</dbReference>
<dbReference type="InterPro" id="IPR036179">
    <property type="entry name" value="Ig-like_dom_sf"/>
</dbReference>
<feature type="disulfide bond" evidence="20">
    <location>
        <begin position="1704"/>
        <end position="1722"/>
    </location>
</feature>
<feature type="disulfide bond" evidence="20">
    <location>
        <begin position="1045"/>
        <end position="1057"/>
    </location>
</feature>
<dbReference type="FunFam" id="4.10.400.10:FF:000086">
    <property type="entry name" value="Terribly reduced optic lobes, isoform B"/>
    <property type="match status" value="1"/>
</dbReference>
<dbReference type="SUPFAM" id="SSF49899">
    <property type="entry name" value="Concanavalin A-like lectins/glucanases"/>
    <property type="match status" value="3"/>
</dbReference>
<dbReference type="InterPro" id="IPR001881">
    <property type="entry name" value="EGF-like_Ca-bd_dom"/>
</dbReference>
<dbReference type="GO" id="GO:0016192">
    <property type="term" value="P:vesicle-mediated transport"/>
    <property type="evidence" value="ECO:0007669"/>
    <property type="project" value="UniProtKB-ARBA"/>
</dbReference>
<evidence type="ECO:0000259" key="28">
    <source>
        <dbReference type="PROSITE" id="PS50835"/>
    </source>
</evidence>
<feature type="disulfide bond" evidence="20">
    <location>
        <begin position="1325"/>
        <end position="1340"/>
    </location>
</feature>
<feature type="compositionally biased region" description="Low complexity" evidence="22">
    <location>
        <begin position="1424"/>
        <end position="1447"/>
    </location>
</feature>
<evidence type="ECO:0000256" key="14">
    <source>
        <dbReference type="ARBA" id="ARBA00023157"/>
    </source>
</evidence>
<dbReference type="InterPro" id="IPR036055">
    <property type="entry name" value="LDL_receptor-like_sf"/>
</dbReference>
<dbReference type="InterPro" id="IPR013151">
    <property type="entry name" value="Immunoglobulin_dom"/>
</dbReference>
<feature type="disulfide bond" evidence="20">
    <location>
        <begin position="990"/>
        <end position="1002"/>
    </location>
</feature>
<dbReference type="GO" id="GO:0050769">
    <property type="term" value="P:positive regulation of neurogenesis"/>
    <property type="evidence" value="ECO:0007669"/>
    <property type="project" value="UniProtKB-ARBA"/>
</dbReference>
<keyword evidence="5" id="KW-0272">Extracellular matrix</keyword>
<dbReference type="GO" id="GO:0012505">
    <property type="term" value="C:endomembrane system"/>
    <property type="evidence" value="ECO:0007669"/>
    <property type="project" value="UniProtKB-SubCell"/>
</dbReference>
<feature type="disulfide bond" evidence="20">
    <location>
        <begin position="1217"/>
        <end position="1235"/>
    </location>
</feature>
<dbReference type="PROSITE" id="PS51115">
    <property type="entry name" value="LAMININ_IVA"/>
    <property type="match status" value="3"/>
</dbReference>
<accession>A0A6I8VIY6</accession>
<dbReference type="SMART" id="SM00179">
    <property type="entry name" value="EGF_CA"/>
    <property type="match status" value="2"/>
</dbReference>
<dbReference type="RefSeq" id="XP_015042333.2">
    <property type="nucleotide sequence ID" value="XM_015186847.2"/>
</dbReference>
<evidence type="ECO:0000256" key="23">
    <source>
        <dbReference type="SAM" id="SignalP"/>
    </source>
</evidence>
<evidence type="ECO:0000256" key="8">
    <source>
        <dbReference type="ARBA" id="ARBA00022729"/>
    </source>
</evidence>
<feature type="disulfide bond" evidence="20">
    <location>
        <begin position="1179"/>
        <end position="1194"/>
    </location>
</feature>
<evidence type="ECO:0000256" key="22">
    <source>
        <dbReference type="SAM" id="MobiDB-lite"/>
    </source>
</evidence>
<feature type="domain" description="EGF-like" evidence="26">
    <location>
        <begin position="4352"/>
        <end position="4387"/>
    </location>
</feature>
<feature type="disulfide bond" evidence="20">
    <location>
        <begin position="376"/>
        <end position="394"/>
    </location>
</feature>
<feature type="domain" description="Laminin IV type A" evidence="29">
    <location>
        <begin position="2600"/>
        <end position="2775"/>
    </location>
</feature>
<dbReference type="FunCoup" id="A0A6I8VIY6">
    <property type="interactions" value="223"/>
</dbReference>
<dbReference type="SMART" id="SM00192">
    <property type="entry name" value="LDLa"/>
    <property type="match status" value="24"/>
</dbReference>
<evidence type="ECO:0000256" key="9">
    <source>
        <dbReference type="ARBA" id="ARBA00022737"/>
    </source>
</evidence>
<keyword evidence="30" id="KW-1185">Reference proteome</keyword>
<feature type="disulfide bond" evidence="20">
    <location>
        <begin position="1454"/>
        <end position="1466"/>
    </location>
</feature>